<evidence type="ECO:0000313" key="4">
    <source>
        <dbReference type="Proteomes" id="UP001250932"/>
    </source>
</evidence>
<name>A0ABU3KB48_9BACT</name>
<evidence type="ECO:0000259" key="2">
    <source>
        <dbReference type="Pfam" id="PF05899"/>
    </source>
</evidence>
<comment type="caution">
    <text evidence="3">The sequence shown here is derived from an EMBL/GenBank/DDBJ whole genome shotgun (WGS) entry which is preliminary data.</text>
</comment>
<dbReference type="InterPro" id="IPR014710">
    <property type="entry name" value="RmlC-like_jellyroll"/>
</dbReference>
<feature type="domain" description="(S)-ureidoglycine aminohydrolase cupin" evidence="2">
    <location>
        <begin position="28"/>
        <end position="95"/>
    </location>
</feature>
<dbReference type="InterPro" id="IPR011051">
    <property type="entry name" value="RmlC_Cupin_sf"/>
</dbReference>
<protein>
    <submittedName>
        <fullName evidence="3">Cupin domain-containing protein</fullName>
    </submittedName>
</protein>
<dbReference type="Pfam" id="PF05899">
    <property type="entry name" value="Cupin_3"/>
    <property type="match status" value="1"/>
</dbReference>
<dbReference type="Gene3D" id="2.60.120.10">
    <property type="entry name" value="Jelly Rolls"/>
    <property type="match status" value="1"/>
</dbReference>
<reference evidence="3 4" key="1">
    <citation type="journal article" date="2023" name="ISME J.">
        <title>Cultivation and genomic characterization of novel and ubiquitous marine nitrite-oxidizing bacteria from the Nitrospirales.</title>
        <authorList>
            <person name="Mueller A.J."/>
            <person name="Daebeler A."/>
            <person name="Herbold C.W."/>
            <person name="Kirkegaard R.H."/>
            <person name="Daims H."/>
        </authorList>
    </citation>
    <scope>NUCLEOTIDE SEQUENCE [LARGE SCALE GENOMIC DNA]</scope>
    <source>
        <strain evidence="3 4">EB</strain>
    </source>
</reference>
<dbReference type="EMBL" id="JAQOUE010000002">
    <property type="protein sequence ID" value="MDT7043709.1"/>
    <property type="molecule type" value="Genomic_DNA"/>
</dbReference>
<evidence type="ECO:0000313" key="3">
    <source>
        <dbReference type="EMBL" id="MDT7043709.1"/>
    </source>
</evidence>
<dbReference type="SUPFAM" id="SSF51182">
    <property type="entry name" value="RmlC-like cupins"/>
    <property type="match status" value="1"/>
</dbReference>
<gene>
    <name evidence="3" type="ORF">PPG34_15250</name>
</gene>
<sequence>MADSSVQKVSAHHSPKGPLGQTYLASGKTIAMRLWEHEPCGQPQSPTQRDYETVGYVLQGRAELQLEGQTILLDPGDCWVVPKGSSHSYTVLETFTAVEATHPPAQVHGRDEIQIPS</sequence>
<evidence type="ECO:0000256" key="1">
    <source>
        <dbReference type="SAM" id="MobiDB-lite"/>
    </source>
</evidence>
<feature type="region of interest" description="Disordered" evidence="1">
    <location>
        <begin position="1"/>
        <end position="22"/>
    </location>
</feature>
<organism evidence="3 4">
    <name type="scientific">Candidatus Nitronereus thalassa</name>
    <dbReference type="NCBI Taxonomy" id="3020898"/>
    <lineage>
        <taxon>Bacteria</taxon>
        <taxon>Pseudomonadati</taxon>
        <taxon>Nitrospirota</taxon>
        <taxon>Nitrospiria</taxon>
        <taxon>Nitrospirales</taxon>
        <taxon>Nitrospiraceae</taxon>
        <taxon>Candidatus Nitronereus</taxon>
    </lineage>
</organism>
<accession>A0ABU3KB48</accession>
<dbReference type="InterPro" id="IPR008579">
    <property type="entry name" value="UGlyAH_Cupin_dom"/>
</dbReference>
<keyword evidence="4" id="KW-1185">Reference proteome</keyword>
<dbReference type="RefSeq" id="WP_313834302.1">
    <property type="nucleotide sequence ID" value="NZ_JAQOUE010000002.1"/>
</dbReference>
<proteinExistence type="predicted"/>
<dbReference type="Proteomes" id="UP001250932">
    <property type="component" value="Unassembled WGS sequence"/>
</dbReference>